<dbReference type="PROSITE" id="PS51257">
    <property type="entry name" value="PROKAR_LIPOPROTEIN"/>
    <property type="match status" value="1"/>
</dbReference>
<protein>
    <recommendedName>
        <fullName evidence="5">Secreted protein</fullName>
    </recommendedName>
</protein>
<evidence type="ECO:0000313" key="3">
    <source>
        <dbReference type="EMBL" id="GHE78541.1"/>
    </source>
</evidence>
<comment type="caution">
    <text evidence="3">The sequence shown here is derived from an EMBL/GenBank/DDBJ whole genome shotgun (WGS) entry which is preliminary data.</text>
</comment>
<reference evidence="3" key="1">
    <citation type="journal article" date="2014" name="Int. J. Syst. Evol. Microbiol.">
        <title>Complete genome sequence of Corynebacterium casei LMG S-19264T (=DSM 44701T), isolated from a smear-ripened cheese.</title>
        <authorList>
            <consortium name="US DOE Joint Genome Institute (JGI-PGF)"/>
            <person name="Walter F."/>
            <person name="Albersmeier A."/>
            <person name="Kalinowski J."/>
            <person name="Ruckert C."/>
        </authorList>
    </citation>
    <scope>NUCLEOTIDE SEQUENCE</scope>
    <source>
        <strain evidence="3">JCM 4784</strain>
    </source>
</reference>
<gene>
    <name evidence="3" type="ORF">GCM10018785_53360</name>
</gene>
<evidence type="ECO:0008006" key="5">
    <source>
        <dbReference type="Google" id="ProtNLM"/>
    </source>
</evidence>
<sequence length="132" mass="13974">MAARRRRTVTAVVTALLVVGTGVGLAACDPVDKAVDCVKTADAIHDNLEEMREAAQDAALEPSKADKSLDDIEDNLKEIRDKSEDTDVDKAIDHMDKAVDNIRDAADGGDRTPDLSPAADAAKELAKVCTGD</sequence>
<name>A0A919DUB7_9ACTN</name>
<dbReference type="EMBL" id="BNBT01000103">
    <property type="protein sequence ID" value="GHE78541.1"/>
    <property type="molecule type" value="Genomic_DNA"/>
</dbReference>
<keyword evidence="4" id="KW-1185">Reference proteome</keyword>
<reference evidence="3" key="2">
    <citation type="submission" date="2020-09" db="EMBL/GenBank/DDBJ databases">
        <authorList>
            <person name="Sun Q."/>
            <person name="Ohkuma M."/>
        </authorList>
    </citation>
    <scope>NUCLEOTIDE SEQUENCE</scope>
    <source>
        <strain evidence="3">JCM 4784</strain>
    </source>
</reference>
<feature type="chain" id="PRO_5037839315" description="Secreted protein" evidence="2">
    <location>
        <begin position="27"/>
        <end position="132"/>
    </location>
</feature>
<evidence type="ECO:0000313" key="4">
    <source>
        <dbReference type="Proteomes" id="UP000608024"/>
    </source>
</evidence>
<dbReference type="Proteomes" id="UP000608024">
    <property type="component" value="Unassembled WGS sequence"/>
</dbReference>
<evidence type="ECO:0000256" key="1">
    <source>
        <dbReference type="SAM" id="Coils"/>
    </source>
</evidence>
<proteinExistence type="predicted"/>
<feature type="coiled-coil region" evidence="1">
    <location>
        <begin position="41"/>
        <end position="89"/>
    </location>
</feature>
<keyword evidence="2" id="KW-0732">Signal</keyword>
<feature type="signal peptide" evidence="2">
    <location>
        <begin position="1"/>
        <end position="26"/>
    </location>
</feature>
<evidence type="ECO:0000256" key="2">
    <source>
        <dbReference type="SAM" id="SignalP"/>
    </source>
</evidence>
<keyword evidence="1" id="KW-0175">Coiled coil</keyword>
<dbReference type="RefSeq" id="WP_190138598.1">
    <property type="nucleotide sequence ID" value="NZ_BNBT01000103.1"/>
</dbReference>
<organism evidence="3 4">
    <name type="scientific">Streptomyces longispororuber</name>
    <dbReference type="NCBI Taxonomy" id="68230"/>
    <lineage>
        <taxon>Bacteria</taxon>
        <taxon>Bacillati</taxon>
        <taxon>Actinomycetota</taxon>
        <taxon>Actinomycetes</taxon>
        <taxon>Kitasatosporales</taxon>
        <taxon>Streptomycetaceae</taxon>
        <taxon>Streptomyces</taxon>
    </lineage>
</organism>
<dbReference type="AlphaFoldDB" id="A0A919DUB7"/>
<accession>A0A919DUB7</accession>